<comment type="caution">
    <text evidence="1">The sequence shown here is derived from an EMBL/GenBank/DDBJ whole genome shotgun (WGS) entry which is preliminary data.</text>
</comment>
<dbReference type="Pfam" id="PF11153">
    <property type="entry name" value="DUF2931"/>
    <property type="match status" value="1"/>
</dbReference>
<sequence length="245" mass="28235">MRWSEYSEDMMISKLRITAAALAGVVALAGCHDRREGVTTPFGEGVAQWGKKLPYDNWQFNFFYPKNLPAVVTLVIVEDGEIGETVYRRLDPTEPSQSSVEKWSRVIGGFPADFYIGKALPVSMHFCWDSVIDKKPYETLIWFDRETWEQMTTRYADNIYPDKPFWRRNMLIGLAPGGIVRVWLDNQGDPAVLQRGARISTVSGDQRMMCKNIRSRINFNYSVPDGYDQFIKDFIKGKTYPYGNW</sequence>
<evidence type="ECO:0000313" key="2">
    <source>
        <dbReference type="Proteomes" id="UP001309705"/>
    </source>
</evidence>
<accession>A0ABU6JL54</accession>
<keyword evidence="2" id="KW-1185">Reference proteome</keyword>
<dbReference type="Proteomes" id="UP001309705">
    <property type="component" value="Unassembled WGS sequence"/>
</dbReference>
<organism evidence="1 2">
    <name type="scientific">Brenneria populi</name>
    <dbReference type="NCBI Taxonomy" id="1505588"/>
    <lineage>
        <taxon>Bacteria</taxon>
        <taxon>Pseudomonadati</taxon>
        <taxon>Pseudomonadota</taxon>
        <taxon>Gammaproteobacteria</taxon>
        <taxon>Enterobacterales</taxon>
        <taxon>Pectobacteriaceae</taxon>
        <taxon>Brenneria</taxon>
    </lineage>
</organism>
<evidence type="ECO:0000313" key="1">
    <source>
        <dbReference type="EMBL" id="MEC5341403.1"/>
    </source>
</evidence>
<dbReference type="RefSeq" id="WP_327616592.1">
    <property type="nucleotide sequence ID" value="NZ_JAYWTM010000001.1"/>
</dbReference>
<gene>
    <name evidence="1" type="ORF">VSX58_02090</name>
</gene>
<dbReference type="PROSITE" id="PS51257">
    <property type="entry name" value="PROKAR_LIPOPROTEIN"/>
    <property type="match status" value="1"/>
</dbReference>
<dbReference type="EMBL" id="JAYWTM010000001">
    <property type="protein sequence ID" value="MEC5341403.1"/>
    <property type="molecule type" value="Genomic_DNA"/>
</dbReference>
<reference evidence="1 2" key="1">
    <citation type="journal article" date="2017" name="Int. J. Syst. Evol. Microbiol.">
        <title>Brenneria populi subsp. brevivirga subsp. nov. isolated from symptomatic bark of Populus x euramericana canker, and description of Brenneria populi subsp. populi subsp. nov.</title>
        <authorList>
            <person name="Zheng M.H."/>
            <person name="Piao C.G."/>
            <person name="Xue H."/>
            <person name="Guo M.W."/>
            <person name="Li Y."/>
        </authorList>
    </citation>
    <scope>NUCLEOTIDE SEQUENCE [LARGE SCALE GENOMIC DNA]</scope>
    <source>
        <strain evidence="1 2">D9-5</strain>
    </source>
</reference>
<proteinExistence type="predicted"/>
<name>A0ABU6JL54_9GAMM</name>
<protein>
    <submittedName>
        <fullName evidence="1">DUF2931 family protein</fullName>
    </submittedName>
</protein>
<dbReference type="InterPro" id="IPR021326">
    <property type="entry name" value="DUF2931"/>
</dbReference>